<reference evidence="2" key="1">
    <citation type="submission" date="2019-08" db="EMBL/GenBank/DDBJ databases">
        <authorList>
            <person name="Kucharzyk K."/>
            <person name="Murdoch R.W."/>
            <person name="Higgins S."/>
            <person name="Loffler F."/>
        </authorList>
    </citation>
    <scope>NUCLEOTIDE SEQUENCE</scope>
</reference>
<accession>A0A645HNV4</accession>
<evidence type="ECO:0000313" key="2">
    <source>
        <dbReference type="EMBL" id="MPN37133.1"/>
    </source>
</evidence>
<evidence type="ECO:0000256" key="1">
    <source>
        <dbReference type="SAM" id="Phobius"/>
    </source>
</evidence>
<keyword evidence="1" id="KW-1133">Transmembrane helix</keyword>
<feature type="transmembrane region" description="Helical" evidence="1">
    <location>
        <begin position="94"/>
        <end position="114"/>
    </location>
</feature>
<protein>
    <submittedName>
        <fullName evidence="2">Uncharacterized protein</fullName>
    </submittedName>
</protein>
<sequence>MIFDLEFFIGCKGKNRGNGQWRINPTLFFGLLLFFLLYFFEQFVVLGQDFNGTDTEHRGEGFIFGFDRVIIQDIAGNHFETGRVIKQLFGINPFYIFFIAVAICDAIAGVFAQVGNLEG</sequence>
<organism evidence="2">
    <name type="scientific">bioreactor metagenome</name>
    <dbReference type="NCBI Taxonomy" id="1076179"/>
    <lineage>
        <taxon>unclassified sequences</taxon>
        <taxon>metagenomes</taxon>
        <taxon>ecological metagenomes</taxon>
    </lineage>
</organism>
<name>A0A645HNV4_9ZZZZ</name>
<dbReference type="AlphaFoldDB" id="A0A645HNV4"/>
<dbReference type="EMBL" id="VSSQ01091622">
    <property type="protein sequence ID" value="MPN37133.1"/>
    <property type="molecule type" value="Genomic_DNA"/>
</dbReference>
<feature type="transmembrane region" description="Helical" evidence="1">
    <location>
        <begin position="21"/>
        <end position="40"/>
    </location>
</feature>
<proteinExistence type="predicted"/>
<keyword evidence="1" id="KW-0812">Transmembrane</keyword>
<comment type="caution">
    <text evidence="2">The sequence shown here is derived from an EMBL/GenBank/DDBJ whole genome shotgun (WGS) entry which is preliminary data.</text>
</comment>
<keyword evidence="1" id="KW-0472">Membrane</keyword>
<gene>
    <name evidence="2" type="ORF">SDC9_184649</name>
</gene>